<feature type="compositionally biased region" description="Polar residues" evidence="8">
    <location>
        <begin position="1593"/>
        <end position="1625"/>
    </location>
</feature>
<keyword evidence="5 7" id="KW-0175">Coiled coil</keyword>
<dbReference type="GO" id="GO:0034517">
    <property type="term" value="P:ribophagy"/>
    <property type="evidence" value="ECO:0007669"/>
    <property type="project" value="TreeGrafter"/>
</dbReference>
<keyword evidence="12" id="KW-1185">Reference proteome</keyword>
<keyword evidence="3 6" id="KW-0653">Protein transport</keyword>
<feature type="region of interest" description="Disordered" evidence="8">
    <location>
        <begin position="1211"/>
        <end position="1264"/>
    </location>
</feature>
<dbReference type="EMBL" id="MCFF01000047">
    <property type="protein sequence ID" value="ORZ06155.1"/>
    <property type="molecule type" value="Genomic_DNA"/>
</dbReference>
<feature type="region of interest" description="Disordered" evidence="8">
    <location>
        <begin position="1440"/>
        <end position="1551"/>
    </location>
</feature>
<feature type="compositionally biased region" description="Basic and acidic residues" evidence="8">
    <location>
        <begin position="1476"/>
        <end position="1522"/>
    </location>
</feature>
<dbReference type="STRING" id="64571.A0A1Y2GBD8"/>
<feature type="coiled-coil region" evidence="7">
    <location>
        <begin position="800"/>
        <end position="898"/>
    </location>
</feature>
<feature type="compositionally biased region" description="Polar residues" evidence="8">
    <location>
        <begin position="670"/>
        <end position="679"/>
    </location>
</feature>
<feature type="compositionally biased region" description="Basic and acidic residues" evidence="8">
    <location>
        <begin position="680"/>
        <end position="706"/>
    </location>
</feature>
<dbReference type="InterPro" id="IPR040040">
    <property type="entry name" value="ATG11"/>
</dbReference>
<dbReference type="InterPro" id="IPR019460">
    <property type="entry name" value="Atg11_C"/>
</dbReference>
<dbReference type="OrthoDB" id="447953at2759"/>
<feature type="region of interest" description="Disordered" evidence="8">
    <location>
        <begin position="538"/>
        <end position="622"/>
    </location>
</feature>
<accession>A0A1Y2GBD8</accession>
<comment type="function">
    <text evidence="6">Involved in cytoplasm to vacuole transport (Cvt), pexophagy, mitophagy and nucleophagy. Recruits mitochondria for their selective degradation via autophagy (mitophagy) during starvation. Works as scaffold proteins that recruit ATG proteins to the pre-autophagosome (PAS), the site of vesicle/autophagosome formation. Required for the Cvt vesicles completion.</text>
</comment>
<feature type="region of interest" description="Disordered" evidence="8">
    <location>
        <begin position="659"/>
        <end position="706"/>
    </location>
</feature>
<feature type="compositionally biased region" description="Polar residues" evidence="8">
    <location>
        <begin position="1541"/>
        <end position="1551"/>
    </location>
</feature>
<evidence type="ECO:0000256" key="5">
    <source>
        <dbReference type="ARBA" id="ARBA00023054"/>
    </source>
</evidence>
<keyword evidence="6" id="KW-0926">Vacuole</keyword>
<comment type="similarity">
    <text evidence="1 6">Belongs to the ATG11 family.</text>
</comment>
<feature type="compositionally biased region" description="Low complexity" evidence="8">
    <location>
        <begin position="1745"/>
        <end position="1756"/>
    </location>
</feature>
<dbReference type="InParanoid" id="A0A1Y2GBD8"/>
<keyword evidence="2 6" id="KW-0813">Transport</keyword>
<protein>
    <recommendedName>
        <fullName evidence="6">Autophagy-related protein 11</fullName>
    </recommendedName>
</protein>
<keyword evidence="6" id="KW-0472">Membrane</keyword>
<dbReference type="GO" id="GO:0061709">
    <property type="term" value="P:reticulophagy"/>
    <property type="evidence" value="ECO:0007669"/>
    <property type="project" value="TreeGrafter"/>
</dbReference>
<evidence type="ECO:0000259" key="10">
    <source>
        <dbReference type="Pfam" id="PF10377"/>
    </source>
</evidence>
<evidence type="ECO:0000259" key="9">
    <source>
        <dbReference type="Pfam" id="PF04108"/>
    </source>
</evidence>
<dbReference type="PANTHER" id="PTHR13222:SF1">
    <property type="entry name" value="RB1-INDUCIBLE COILED-COIL PROTEIN 1"/>
    <property type="match status" value="1"/>
</dbReference>
<dbReference type="GO" id="GO:0000422">
    <property type="term" value="P:autophagy of mitochondrion"/>
    <property type="evidence" value="ECO:0007669"/>
    <property type="project" value="TreeGrafter"/>
</dbReference>
<name>A0A1Y2GBD8_9FUNG</name>
<feature type="domain" description="Autophagy-related protein 11 C-terminal" evidence="10">
    <location>
        <begin position="1288"/>
        <end position="1433"/>
    </location>
</feature>
<reference evidence="11 12" key="1">
    <citation type="submission" date="2016-07" db="EMBL/GenBank/DDBJ databases">
        <title>Pervasive Adenine N6-methylation of Active Genes in Fungi.</title>
        <authorList>
            <consortium name="DOE Joint Genome Institute"/>
            <person name="Mondo S.J."/>
            <person name="Dannebaum R.O."/>
            <person name="Kuo R.C."/>
            <person name="Labutti K."/>
            <person name="Haridas S."/>
            <person name="Kuo A."/>
            <person name="Salamov A."/>
            <person name="Ahrendt S.R."/>
            <person name="Lipzen A."/>
            <person name="Sullivan W."/>
            <person name="Andreopoulos W.B."/>
            <person name="Clum A."/>
            <person name="Lindquist E."/>
            <person name="Daum C."/>
            <person name="Ramamoorthy G.K."/>
            <person name="Gryganskyi A."/>
            <person name="Culley D."/>
            <person name="Magnuson J.K."/>
            <person name="James T.Y."/>
            <person name="O'Malley M.A."/>
            <person name="Stajich J.E."/>
            <person name="Spatafora J.W."/>
            <person name="Visel A."/>
            <person name="Grigoriev I.V."/>
        </authorList>
    </citation>
    <scope>NUCLEOTIDE SEQUENCE [LARGE SCALE GENOMIC DNA]</scope>
    <source>
        <strain evidence="11 12">NRRL 3116</strain>
    </source>
</reference>
<evidence type="ECO:0000256" key="1">
    <source>
        <dbReference type="ARBA" id="ARBA00009729"/>
    </source>
</evidence>
<feature type="compositionally biased region" description="Low complexity" evidence="8">
    <location>
        <begin position="1443"/>
        <end position="1454"/>
    </location>
</feature>
<evidence type="ECO:0000256" key="8">
    <source>
        <dbReference type="SAM" id="MobiDB-lite"/>
    </source>
</evidence>
<dbReference type="RefSeq" id="XP_021877424.1">
    <property type="nucleotide sequence ID" value="XM_022026848.1"/>
</dbReference>
<evidence type="ECO:0000313" key="11">
    <source>
        <dbReference type="EMBL" id="ORZ06155.1"/>
    </source>
</evidence>
<dbReference type="Proteomes" id="UP000193648">
    <property type="component" value="Unassembled WGS sequence"/>
</dbReference>
<dbReference type="GO" id="GO:1903599">
    <property type="term" value="P:positive regulation of autophagy of mitochondrion"/>
    <property type="evidence" value="ECO:0007669"/>
    <property type="project" value="UniProtKB-UniRule"/>
</dbReference>
<dbReference type="InterPro" id="IPR045326">
    <property type="entry name" value="ATG17-like_dom"/>
</dbReference>
<dbReference type="GO" id="GO:0060090">
    <property type="term" value="F:molecular adaptor activity"/>
    <property type="evidence" value="ECO:0007669"/>
    <property type="project" value="TreeGrafter"/>
</dbReference>
<feature type="coiled-coil region" evidence="7">
    <location>
        <begin position="1081"/>
        <end position="1133"/>
    </location>
</feature>
<evidence type="ECO:0000256" key="7">
    <source>
        <dbReference type="SAM" id="Coils"/>
    </source>
</evidence>
<feature type="compositionally biased region" description="Low complexity" evidence="8">
    <location>
        <begin position="1464"/>
        <end position="1475"/>
    </location>
</feature>
<sequence>MVYNREVLTTDIGNSISTLTEQPRSEPPVLDLSPAQLQPLDIPPRPESPSENREWSSQFQTNFDAYAANILAHYKAIVAHAKICDRIMEELRVQALAVQVALTNLDAHSRSVLETFEKFNAFATKEFAKQARLLQSFPRDIDVLRQIKVHPALLPADSPERYISDFIPTEKLVQWAERCREIHEGLLRDGKDLSRSIKEVQEGTIAIRSNSGINLDQLEDAMADILQTLEHQSQIREWVVRDQSRVKEKLIEISRPSGFPASASTLEALVQLANVYVKDYMGSSKKADNMLRDKLTIFIAAKRSQTANLITQLMHISRLQSTIANIPPSLSNLDESLRKRDADFSQLVYVQRIPIAYGALLVEVVRRREYSKLLLQKSQQLAEVMSRFRQLEQRRRDSFRSDIAKFVPVVVPGLDDVPSFCEINALNTRDRLPSFTREHIAEFERLVNQLSIGLGGPDDSRMQGQGVEQSNVGISSISSGQDPNQDAFSRLRTTLTKMTAQVEAMGSEFDKILEKSFMTDRIMRLEEENARLRAEMSRIDVQQRSGTPQLAQQPFSRQNTPVGGVGGSIGQASTAISGTTIPNNPSSSPKLARKPSRGSSSTPIAHRGESDEQQQALQQQLQQNQRLIKENTELSTKIKAYETRIRSLEEKLYQHFHASSSVELPPSPKGSASQPGQSTDPDHPWKASENLHDTHDQLQPNEEGRKVEEERLRILEQELQDISLKLHETESKLRDECNVSRQALALQDELRQELLELKLQSATMEGASNEGKVADTIAQKRAGELDEGLKDMTHKYELLLQRQEKEKETHAMEIQTFKDRIQELNNQLSIDKEAWEKQLGQATERATELENELAVVNEELQNKVLQLEEELENHAAEHENITARAREQERQLESHRTVYNDIFVQLKEQEQKTSDAIRDGQKAKDDYAKLHETQLTLEREHEALTKAHTATQKAKDDLAEQTEILRKQISELETQREVYKADVNLRLEEAKIMVRRAEEDWKEKSRLLDNMERAIKDLAKPIQQSLVALGHTQMQVEITSVDHVHERLQEIGRGIQDAVNKHRADMLGVQEDNEMRVGELNKEYEMDKKKLYATIDELKKACQDAEEGAATVAKELGSTIVRLKEELENARTQHRASAIPVPVSTTPTAGSPAPSTSSVTLMSSLMHTGIDNPEQVQKTSMAFSVGDRVLLSALALDLGIHLPLVSSPEDANYPSSSVLLDKSEKRSKTGSTLAVSQTSHTSSSSSSVAISSSSGSGRSSSTTVPLSKDILRDFDFSDLDVAETTSLIKKKLLDTEHLLKRWQRECKHLKEKYNRAAAEAHEKIAFRNFKVDDLTLFLPTRNSVTKPWAAFNINFPHYFLDPSSTMVSQLRNREWIVARITSITEAIVDKRLEVAEENNGTTPSSLATTSTAVSFHNPFGLADGVKYYLLEATSWNGYHGHGKSSSYHSGSGRESSSKLRHHSSTSALSESSSSSSRREKERLNEGKDKDHENERRKHRERSNAHGEKDGSHITSIKEDHLIEISSSQKPRVAKEKPYKESISTSSPLSTAVKVSSTSGVNASMLSLHQSASESGHGLSDSQATVVTDKTMAGFTQQQTRTGSTTAFGAESSSSNYSPPTGQSGSAAGYRSSVGATGSSPISIPYQSAATNALRAISSSVGSTGSGSGSIPSLLAHHLAGIGSNSGSGSGPTMVASSPPRTMILSSSPHITGISTVSAMGTTVSVNSGSSTMAPSHTQDGGVPPSIGSISGSSSSSNAPVHPSRLSFSSNREDIEQLAVFATDEEQEWDREQQQQREQQQRNAFHRTSSSTSTWHGHGDL</sequence>
<comment type="subcellular location">
    <subcellularLocation>
        <location evidence="6">Preautophagosomal structure membrane</location>
        <topology evidence="6">Peripheral membrane protein</topology>
    </subcellularLocation>
    <subcellularLocation>
        <location evidence="6">Vacuole membrane</location>
        <topology evidence="6">Peripheral membrane protein</topology>
    </subcellularLocation>
    <text evidence="6">During pexophagy, accumulates in the vacuolar membrane region, where the peroxisomes contact the vacuole.</text>
</comment>
<dbReference type="GO" id="GO:0000045">
    <property type="term" value="P:autophagosome assembly"/>
    <property type="evidence" value="ECO:0007669"/>
    <property type="project" value="UniProtKB-UniRule"/>
</dbReference>
<dbReference type="GO" id="GO:0034045">
    <property type="term" value="C:phagophore assembly site membrane"/>
    <property type="evidence" value="ECO:0007669"/>
    <property type="project" value="UniProtKB-SubCell"/>
</dbReference>
<feature type="compositionally biased region" description="Polar residues" evidence="8">
    <location>
        <begin position="570"/>
        <end position="589"/>
    </location>
</feature>
<evidence type="ECO:0000256" key="6">
    <source>
        <dbReference type="RuleBase" id="RU367075"/>
    </source>
</evidence>
<dbReference type="PANTHER" id="PTHR13222">
    <property type="entry name" value="RB1-INDUCIBLE COILED-COIL"/>
    <property type="match status" value="1"/>
</dbReference>
<feature type="compositionally biased region" description="Low complexity" evidence="8">
    <location>
        <begin position="1236"/>
        <end position="1263"/>
    </location>
</feature>
<organism evidence="11 12">
    <name type="scientific">Lobosporangium transversale</name>
    <dbReference type="NCBI Taxonomy" id="64571"/>
    <lineage>
        <taxon>Eukaryota</taxon>
        <taxon>Fungi</taxon>
        <taxon>Fungi incertae sedis</taxon>
        <taxon>Mucoromycota</taxon>
        <taxon>Mortierellomycotina</taxon>
        <taxon>Mortierellomycetes</taxon>
        <taxon>Mortierellales</taxon>
        <taxon>Mortierellaceae</taxon>
        <taxon>Lobosporangium</taxon>
    </lineage>
</organism>
<keyword evidence="4 6" id="KW-0072">Autophagy</keyword>
<feature type="domain" description="Autophagy protein ATG17-like" evidence="9">
    <location>
        <begin position="83"/>
        <end position="406"/>
    </location>
</feature>
<dbReference type="GO" id="GO:0015031">
    <property type="term" value="P:protein transport"/>
    <property type="evidence" value="ECO:0007669"/>
    <property type="project" value="UniProtKB-KW"/>
</dbReference>
<evidence type="ECO:0000256" key="4">
    <source>
        <dbReference type="ARBA" id="ARBA00023006"/>
    </source>
</evidence>
<dbReference type="GO" id="GO:1990316">
    <property type="term" value="C:Atg1/ULK1 kinase complex"/>
    <property type="evidence" value="ECO:0007669"/>
    <property type="project" value="TreeGrafter"/>
</dbReference>
<feature type="compositionally biased region" description="Low complexity" evidence="8">
    <location>
        <begin position="1795"/>
        <end position="1813"/>
    </location>
</feature>
<evidence type="ECO:0000256" key="3">
    <source>
        <dbReference type="ARBA" id="ARBA00022927"/>
    </source>
</evidence>
<dbReference type="GO" id="GO:0005774">
    <property type="term" value="C:vacuolar membrane"/>
    <property type="evidence" value="ECO:0007669"/>
    <property type="project" value="UniProtKB-SubCell"/>
</dbReference>
<dbReference type="GO" id="GO:0019901">
    <property type="term" value="F:protein kinase binding"/>
    <property type="evidence" value="ECO:0007669"/>
    <property type="project" value="TreeGrafter"/>
</dbReference>
<feature type="coiled-coil region" evidence="7">
    <location>
        <begin position="1292"/>
        <end position="1319"/>
    </location>
</feature>
<dbReference type="Pfam" id="PF10377">
    <property type="entry name" value="ATG11"/>
    <property type="match status" value="1"/>
</dbReference>
<gene>
    <name evidence="11" type="ORF">BCR41DRAFT_374185</name>
</gene>
<dbReference type="GeneID" id="33568691"/>
<feature type="compositionally biased region" description="Low complexity" evidence="8">
    <location>
        <begin position="613"/>
        <end position="622"/>
    </location>
</feature>
<dbReference type="Pfam" id="PF04108">
    <property type="entry name" value="ATG17_like"/>
    <property type="match status" value="1"/>
</dbReference>
<evidence type="ECO:0000256" key="2">
    <source>
        <dbReference type="ARBA" id="ARBA00022448"/>
    </source>
</evidence>
<comment type="subunit">
    <text evidence="6">Homodimer.</text>
</comment>
<dbReference type="GO" id="GO:0034727">
    <property type="term" value="P:piecemeal microautophagy of the nucleus"/>
    <property type="evidence" value="ECO:0007669"/>
    <property type="project" value="TreeGrafter"/>
</dbReference>
<feature type="region of interest" description="Disordered" evidence="8">
    <location>
        <begin position="18"/>
        <end position="56"/>
    </location>
</feature>
<proteinExistence type="inferred from homology"/>
<evidence type="ECO:0000313" key="12">
    <source>
        <dbReference type="Proteomes" id="UP000193648"/>
    </source>
</evidence>
<feature type="coiled-coil region" evidence="7">
    <location>
        <begin position="955"/>
        <end position="1014"/>
    </location>
</feature>
<comment type="caution">
    <text evidence="11">The sequence shown here is derived from an EMBL/GenBank/DDBJ whole genome shotgun (WGS) entry which is preliminary data.</text>
</comment>
<feature type="compositionally biased region" description="Polar residues" evidence="8">
    <location>
        <begin position="540"/>
        <end position="561"/>
    </location>
</feature>
<feature type="region of interest" description="Disordered" evidence="8">
    <location>
        <begin position="1593"/>
        <end position="1633"/>
    </location>
</feature>
<feature type="region of interest" description="Disordered" evidence="8">
    <location>
        <begin position="1725"/>
        <end position="1820"/>
    </location>
</feature>